<geneLocation type="plasmid" evidence="4">
    <name>prccge525a</name>
</geneLocation>
<dbReference type="Pfam" id="PF00565">
    <property type="entry name" value="SNase"/>
    <property type="match status" value="1"/>
</dbReference>
<evidence type="ECO:0000259" key="2">
    <source>
        <dbReference type="Pfam" id="PF00565"/>
    </source>
</evidence>
<feature type="chain" id="PRO_5017436847" evidence="1">
    <location>
        <begin position="26"/>
        <end position="153"/>
    </location>
</feature>
<keyword evidence="3" id="KW-0614">Plasmid</keyword>
<dbReference type="OrthoDB" id="7469880at2"/>
<keyword evidence="1" id="KW-0732">Signal</keyword>
<dbReference type="Proteomes" id="UP000282195">
    <property type="component" value="Plasmid pRCCGE525a"/>
</dbReference>
<protein>
    <submittedName>
        <fullName evidence="3">Nuclease</fullName>
    </submittedName>
</protein>
<dbReference type="InterPro" id="IPR035437">
    <property type="entry name" value="SNase_OB-fold_sf"/>
</dbReference>
<evidence type="ECO:0000256" key="1">
    <source>
        <dbReference type="SAM" id="SignalP"/>
    </source>
</evidence>
<dbReference type="KEGG" id="rjg:CCGE525_37205"/>
<dbReference type="InterPro" id="IPR016071">
    <property type="entry name" value="Staphylococal_nuclease_OB-fold"/>
</dbReference>
<gene>
    <name evidence="3" type="ORF">CCGE525_37205</name>
</gene>
<evidence type="ECO:0000313" key="4">
    <source>
        <dbReference type="Proteomes" id="UP000282195"/>
    </source>
</evidence>
<dbReference type="AlphaFoldDB" id="A0A387G9Q8"/>
<organism evidence="3 4">
    <name type="scientific">Rhizobium jaguaris</name>
    <dbReference type="NCBI Taxonomy" id="1312183"/>
    <lineage>
        <taxon>Bacteria</taxon>
        <taxon>Pseudomonadati</taxon>
        <taxon>Pseudomonadota</taxon>
        <taxon>Alphaproteobacteria</taxon>
        <taxon>Hyphomicrobiales</taxon>
        <taxon>Rhizobiaceae</taxon>
        <taxon>Rhizobium/Agrobacterium group</taxon>
        <taxon>Rhizobium</taxon>
    </lineage>
</organism>
<feature type="domain" description="TNase-like" evidence="2">
    <location>
        <begin position="70"/>
        <end position="143"/>
    </location>
</feature>
<accession>A0A387G9Q8</accession>
<reference evidence="3 4" key="1">
    <citation type="submission" date="2018-10" db="EMBL/GenBank/DDBJ databases">
        <title>Rhizobium etli, R. leguminosarum and a new Rhizobium genospecies from Phaseolus dumosus.</title>
        <authorList>
            <person name="Ramirez-Puebla S.T."/>
            <person name="Rogel-Hernandez M.A."/>
            <person name="Guerrero G."/>
            <person name="Ormeno-Orrillo E."/>
            <person name="Martinez-Romero J.C."/>
            <person name="Negrete-Yankelevich S."/>
            <person name="Martinez-Romero E."/>
        </authorList>
    </citation>
    <scope>NUCLEOTIDE SEQUENCE [LARGE SCALE GENOMIC DNA]</scope>
    <source>
        <strain evidence="3 4">CCGE525</strain>
        <plasmid evidence="4">prccge525a</plasmid>
    </source>
</reference>
<keyword evidence="4" id="KW-1185">Reference proteome</keyword>
<dbReference type="SUPFAM" id="SSF50199">
    <property type="entry name" value="Staphylococcal nuclease"/>
    <property type="match status" value="1"/>
</dbReference>
<dbReference type="RefSeq" id="WP_120709279.1">
    <property type="nucleotide sequence ID" value="NZ_CP032697.1"/>
</dbReference>
<proteinExistence type="predicted"/>
<sequence>MERMRKFSAVAAALYSLVTAAPADAGPRSAFISFSVHATYCENSACEPVTLQIASGDTFVINRWGNHREQVRIANIDAPNRQARCVRERERADQATDRLGRLLNGSTFTMARVNTDRRGDSIAFVSVDRRDLGHRLVREGLAFPWEPRHRSWC</sequence>
<feature type="signal peptide" evidence="1">
    <location>
        <begin position="1"/>
        <end position="25"/>
    </location>
</feature>
<dbReference type="EMBL" id="CP032697">
    <property type="protein sequence ID" value="AYG64541.1"/>
    <property type="molecule type" value="Genomic_DNA"/>
</dbReference>
<dbReference type="Gene3D" id="2.40.50.90">
    <property type="match status" value="1"/>
</dbReference>
<evidence type="ECO:0000313" key="3">
    <source>
        <dbReference type="EMBL" id="AYG64541.1"/>
    </source>
</evidence>
<name>A0A387G9Q8_9HYPH</name>